<feature type="compositionally biased region" description="Basic and acidic residues" evidence="1">
    <location>
        <begin position="262"/>
        <end position="271"/>
    </location>
</feature>
<dbReference type="STRING" id="1073089.A0A1L9RW89"/>
<gene>
    <name evidence="3" type="ORF">ASPWEDRAFT_49197</name>
</gene>
<feature type="region of interest" description="Disordered" evidence="1">
    <location>
        <begin position="1"/>
        <end position="71"/>
    </location>
</feature>
<protein>
    <recommendedName>
        <fullName evidence="2">GDS1 winged helix domain-containing protein</fullName>
    </recommendedName>
</protein>
<name>A0A1L9RW89_ASPWE</name>
<dbReference type="Proteomes" id="UP000184383">
    <property type="component" value="Unassembled WGS sequence"/>
</dbReference>
<accession>A0A1L9RW89</accession>
<dbReference type="EMBL" id="KV878210">
    <property type="protein sequence ID" value="OJJ39143.1"/>
    <property type="molecule type" value="Genomic_DNA"/>
</dbReference>
<feature type="region of interest" description="Disordered" evidence="1">
    <location>
        <begin position="329"/>
        <end position="352"/>
    </location>
</feature>
<organism evidence="3 4">
    <name type="scientific">Aspergillus wentii DTO 134E9</name>
    <dbReference type="NCBI Taxonomy" id="1073089"/>
    <lineage>
        <taxon>Eukaryota</taxon>
        <taxon>Fungi</taxon>
        <taxon>Dikarya</taxon>
        <taxon>Ascomycota</taxon>
        <taxon>Pezizomycotina</taxon>
        <taxon>Eurotiomycetes</taxon>
        <taxon>Eurotiomycetidae</taxon>
        <taxon>Eurotiales</taxon>
        <taxon>Aspergillaceae</taxon>
        <taxon>Aspergillus</taxon>
        <taxon>Aspergillus subgen. Cremei</taxon>
    </lineage>
</organism>
<dbReference type="AlphaFoldDB" id="A0A1L9RW89"/>
<dbReference type="InterPro" id="IPR057511">
    <property type="entry name" value="WH_GDS1"/>
</dbReference>
<dbReference type="Pfam" id="PF25318">
    <property type="entry name" value="WHD_GDS1"/>
    <property type="match status" value="1"/>
</dbReference>
<feature type="region of interest" description="Disordered" evidence="1">
    <location>
        <begin position="195"/>
        <end position="313"/>
    </location>
</feature>
<feature type="compositionally biased region" description="Low complexity" evidence="1">
    <location>
        <begin position="53"/>
        <end position="66"/>
    </location>
</feature>
<reference evidence="4" key="1">
    <citation type="journal article" date="2017" name="Genome Biol.">
        <title>Comparative genomics reveals high biological diversity and specific adaptations in the industrially and medically important fungal genus Aspergillus.</title>
        <authorList>
            <person name="de Vries R.P."/>
            <person name="Riley R."/>
            <person name="Wiebenga A."/>
            <person name="Aguilar-Osorio G."/>
            <person name="Amillis S."/>
            <person name="Uchima C.A."/>
            <person name="Anderluh G."/>
            <person name="Asadollahi M."/>
            <person name="Askin M."/>
            <person name="Barry K."/>
            <person name="Battaglia E."/>
            <person name="Bayram O."/>
            <person name="Benocci T."/>
            <person name="Braus-Stromeyer S.A."/>
            <person name="Caldana C."/>
            <person name="Canovas D."/>
            <person name="Cerqueira G.C."/>
            <person name="Chen F."/>
            <person name="Chen W."/>
            <person name="Choi C."/>
            <person name="Clum A."/>
            <person name="Dos Santos R.A."/>
            <person name="Damasio A.R."/>
            <person name="Diallinas G."/>
            <person name="Emri T."/>
            <person name="Fekete E."/>
            <person name="Flipphi M."/>
            <person name="Freyberg S."/>
            <person name="Gallo A."/>
            <person name="Gournas C."/>
            <person name="Habgood R."/>
            <person name="Hainaut M."/>
            <person name="Harispe M.L."/>
            <person name="Henrissat B."/>
            <person name="Hilden K.S."/>
            <person name="Hope R."/>
            <person name="Hossain A."/>
            <person name="Karabika E."/>
            <person name="Karaffa L."/>
            <person name="Karanyi Z."/>
            <person name="Krasevec N."/>
            <person name="Kuo A."/>
            <person name="Kusch H."/>
            <person name="LaButti K."/>
            <person name="Lagendijk E.L."/>
            <person name="Lapidus A."/>
            <person name="Levasseur A."/>
            <person name="Lindquist E."/>
            <person name="Lipzen A."/>
            <person name="Logrieco A.F."/>
            <person name="MacCabe A."/>
            <person name="Maekelae M.R."/>
            <person name="Malavazi I."/>
            <person name="Melin P."/>
            <person name="Meyer V."/>
            <person name="Mielnichuk N."/>
            <person name="Miskei M."/>
            <person name="Molnar A.P."/>
            <person name="Mule G."/>
            <person name="Ngan C.Y."/>
            <person name="Orejas M."/>
            <person name="Orosz E."/>
            <person name="Ouedraogo J.P."/>
            <person name="Overkamp K.M."/>
            <person name="Park H.-S."/>
            <person name="Perrone G."/>
            <person name="Piumi F."/>
            <person name="Punt P.J."/>
            <person name="Ram A.F."/>
            <person name="Ramon A."/>
            <person name="Rauscher S."/>
            <person name="Record E."/>
            <person name="Riano-Pachon D.M."/>
            <person name="Robert V."/>
            <person name="Roehrig J."/>
            <person name="Ruller R."/>
            <person name="Salamov A."/>
            <person name="Salih N.S."/>
            <person name="Samson R.A."/>
            <person name="Sandor E."/>
            <person name="Sanguinetti M."/>
            <person name="Schuetze T."/>
            <person name="Sepcic K."/>
            <person name="Shelest E."/>
            <person name="Sherlock G."/>
            <person name="Sophianopoulou V."/>
            <person name="Squina F.M."/>
            <person name="Sun H."/>
            <person name="Susca A."/>
            <person name="Todd R.B."/>
            <person name="Tsang A."/>
            <person name="Unkles S.E."/>
            <person name="van de Wiele N."/>
            <person name="van Rossen-Uffink D."/>
            <person name="Oliveira J.V."/>
            <person name="Vesth T.C."/>
            <person name="Visser J."/>
            <person name="Yu J.-H."/>
            <person name="Zhou M."/>
            <person name="Andersen M.R."/>
            <person name="Archer D.B."/>
            <person name="Baker S.E."/>
            <person name="Benoit I."/>
            <person name="Brakhage A.A."/>
            <person name="Braus G.H."/>
            <person name="Fischer R."/>
            <person name="Frisvad J.C."/>
            <person name="Goldman G.H."/>
            <person name="Houbraken J."/>
            <person name="Oakley B."/>
            <person name="Pocsi I."/>
            <person name="Scazzocchio C."/>
            <person name="Seiboth B."/>
            <person name="vanKuyk P.A."/>
            <person name="Wortman J."/>
            <person name="Dyer P.S."/>
            <person name="Grigoriev I.V."/>
        </authorList>
    </citation>
    <scope>NUCLEOTIDE SEQUENCE [LARGE SCALE GENOMIC DNA]</scope>
    <source>
        <strain evidence="4">DTO 134E9</strain>
    </source>
</reference>
<proteinExistence type="predicted"/>
<feature type="compositionally biased region" description="Polar residues" evidence="1">
    <location>
        <begin position="20"/>
        <end position="29"/>
    </location>
</feature>
<feature type="domain" description="GDS1 winged helix" evidence="2">
    <location>
        <begin position="99"/>
        <end position="193"/>
    </location>
</feature>
<evidence type="ECO:0000313" key="4">
    <source>
        <dbReference type="Proteomes" id="UP000184383"/>
    </source>
</evidence>
<dbReference type="RefSeq" id="XP_040692819.1">
    <property type="nucleotide sequence ID" value="XM_040837233.1"/>
</dbReference>
<keyword evidence="4" id="KW-1185">Reference proteome</keyword>
<dbReference type="VEuPathDB" id="FungiDB:ASPWEDRAFT_49197"/>
<evidence type="ECO:0000313" key="3">
    <source>
        <dbReference type="EMBL" id="OJJ39143.1"/>
    </source>
</evidence>
<evidence type="ECO:0000256" key="1">
    <source>
        <dbReference type="SAM" id="MobiDB-lite"/>
    </source>
</evidence>
<evidence type="ECO:0000259" key="2">
    <source>
        <dbReference type="Pfam" id="PF25318"/>
    </source>
</evidence>
<dbReference type="OrthoDB" id="4150221at2759"/>
<sequence length="505" mass="54380">MPYNTRRKSLSLPSLGIHLPNSSRRSPSASKPLATDDQLPPSKKVKRSHDSISLSPERSVSPTSSSNNVKEHLAAAVRRRGAFEHTPPPSPTDAVAPKIDTEGINDDIVVGVIEQLESTGNRPHLVKELAAVLVTLNENVANSANPAALLSSRLSAYMKRPWTALAPCPIAKELIPIHPRKVYYYLTTLPRQPLPENSDDVIIPSVDGKHITPSVSSVDQDEEDAYTRQRSPSPEVDLSSPDFEDEHMGLNGRAGPGGSARHGQDFSDHHNSARLMHSNRAASPPLEGDEKEFTQTASAVRERASEQKTTQMGAGLSAISEGLSAMEDGSMVVSNSSEDDSPLSSSISSDRMSDDEYGDYFSHVTSHEQEQTGDEAAVAALFGTSPSPSLTSVASSLSSGTSVASDAGMDPEEPIDSIVTAPLISLPEDPVASVSSLKRSIDMLNSGLPDVDMKMSDLVDHEDKLSLGTRPTFKPDVDMVFDPWREMQNPETVEVDELDEMFGEI</sequence>
<dbReference type="GeneID" id="63753081"/>